<keyword evidence="4" id="KW-1185">Reference proteome</keyword>
<organism evidence="3 4">
    <name type="scientific">Chionoecetes opilio</name>
    <name type="common">Atlantic snow crab</name>
    <name type="synonym">Cancer opilio</name>
    <dbReference type="NCBI Taxonomy" id="41210"/>
    <lineage>
        <taxon>Eukaryota</taxon>
        <taxon>Metazoa</taxon>
        <taxon>Ecdysozoa</taxon>
        <taxon>Arthropoda</taxon>
        <taxon>Crustacea</taxon>
        <taxon>Multicrustacea</taxon>
        <taxon>Malacostraca</taxon>
        <taxon>Eumalacostraca</taxon>
        <taxon>Eucarida</taxon>
        <taxon>Decapoda</taxon>
        <taxon>Pleocyemata</taxon>
        <taxon>Brachyura</taxon>
        <taxon>Eubrachyura</taxon>
        <taxon>Majoidea</taxon>
        <taxon>Majidae</taxon>
        <taxon>Chionoecetes</taxon>
    </lineage>
</organism>
<evidence type="ECO:0000313" key="4">
    <source>
        <dbReference type="Proteomes" id="UP000770661"/>
    </source>
</evidence>
<dbReference type="EMBL" id="JACEEZ010018703">
    <property type="protein sequence ID" value="KAG0716632.1"/>
    <property type="molecule type" value="Genomic_DNA"/>
</dbReference>
<keyword evidence="2" id="KW-0732">Signal</keyword>
<feature type="signal peptide" evidence="2">
    <location>
        <begin position="1"/>
        <end position="21"/>
    </location>
</feature>
<keyword evidence="1" id="KW-1133">Transmembrane helix</keyword>
<reference evidence="3" key="1">
    <citation type="submission" date="2020-07" db="EMBL/GenBank/DDBJ databases">
        <title>The High-quality genome of the commercially important snow crab, Chionoecetes opilio.</title>
        <authorList>
            <person name="Jeong J.-H."/>
            <person name="Ryu S."/>
        </authorList>
    </citation>
    <scope>NUCLEOTIDE SEQUENCE</scope>
    <source>
        <strain evidence="3">MADBK_172401_WGS</strain>
        <tissue evidence="3">Digestive gland</tissue>
    </source>
</reference>
<evidence type="ECO:0000313" key="3">
    <source>
        <dbReference type="EMBL" id="KAG0716632.1"/>
    </source>
</evidence>
<dbReference type="Proteomes" id="UP000770661">
    <property type="component" value="Unassembled WGS sequence"/>
</dbReference>
<keyword evidence="1" id="KW-0472">Membrane</keyword>
<proteinExistence type="predicted"/>
<keyword evidence="1" id="KW-0812">Transmembrane</keyword>
<sequence length="533" mass="59054">MWKCSVEALLLLLMFVNVSNPSVIVQSQSSPIFEKTKWSHEKYDLQDELYSNLESRAVHVTEVSEEQRHWALMRVARSTEKLQNVCACFGSPSAPSSGCNFDIGEFGPILFNGRCLNGTQWRRQQHRRQYLQVKDDVSSVSRTFLDMPLCAGTRPLLLVSSGEKQTLRLSNVPSVWVCPRSLGAPLQHLAITNVPEVKIASGALAHRLTNFTMSLTGVSEELVFPHGALSVDMVERKNIDDTSNNLMENVVEHHLPSRIKVIIENANLVKFESGSVLAPRVWVEVRLIEKLEMETQAMEALSSPTDFVLHISSIRALYMKSRAANFSSLCVTNVSTVLLMEESVVVMVPGGEVIMRDVENVVANERAIILGNGAALELSYVTFKSKSNGGLFSQSPLRSVVLRGVKVTGSNSTSICLATHTLSLRGVTAELSDHSAVYACLRFVSMIEMETTEESGVVLCEVSSKEKISDLYLCADPRCKACGENETESSEDAEGNWWEEPMYMGSVATFVLLALLLLFSYRLHRYSKGQSMV</sequence>
<dbReference type="OrthoDB" id="6359463at2759"/>
<dbReference type="AlphaFoldDB" id="A0A8J4XYP9"/>
<feature type="chain" id="PRO_5035226396" evidence="2">
    <location>
        <begin position="22"/>
        <end position="533"/>
    </location>
</feature>
<protein>
    <submittedName>
        <fullName evidence="3">Uncharacterized protein</fullName>
    </submittedName>
</protein>
<gene>
    <name evidence="3" type="ORF">GWK47_009198</name>
</gene>
<feature type="transmembrane region" description="Helical" evidence="1">
    <location>
        <begin position="502"/>
        <end position="523"/>
    </location>
</feature>
<accession>A0A8J4XYP9</accession>
<comment type="caution">
    <text evidence="3">The sequence shown here is derived from an EMBL/GenBank/DDBJ whole genome shotgun (WGS) entry which is preliminary data.</text>
</comment>
<evidence type="ECO:0000256" key="2">
    <source>
        <dbReference type="SAM" id="SignalP"/>
    </source>
</evidence>
<evidence type="ECO:0000256" key="1">
    <source>
        <dbReference type="SAM" id="Phobius"/>
    </source>
</evidence>
<name>A0A8J4XYP9_CHIOP</name>